<dbReference type="AlphaFoldDB" id="A0A3L6F1E1"/>
<evidence type="ECO:0000313" key="1">
    <source>
        <dbReference type="EMBL" id="PWZ26936.1"/>
    </source>
</evidence>
<accession>A0A3L6F1E1</accession>
<proteinExistence type="predicted"/>
<organism evidence="1 2">
    <name type="scientific">Zea mays</name>
    <name type="common">Maize</name>
    <dbReference type="NCBI Taxonomy" id="4577"/>
    <lineage>
        <taxon>Eukaryota</taxon>
        <taxon>Viridiplantae</taxon>
        <taxon>Streptophyta</taxon>
        <taxon>Embryophyta</taxon>
        <taxon>Tracheophyta</taxon>
        <taxon>Spermatophyta</taxon>
        <taxon>Magnoliopsida</taxon>
        <taxon>Liliopsida</taxon>
        <taxon>Poales</taxon>
        <taxon>Poaceae</taxon>
        <taxon>PACMAD clade</taxon>
        <taxon>Panicoideae</taxon>
        <taxon>Andropogonodae</taxon>
        <taxon>Andropogoneae</taxon>
        <taxon>Tripsacinae</taxon>
        <taxon>Zea</taxon>
    </lineage>
</organism>
<gene>
    <name evidence="1" type="ORF">Zm00014a_023490</name>
</gene>
<dbReference type="Proteomes" id="UP000251960">
    <property type="component" value="Chromosome 4"/>
</dbReference>
<name>A0A3L6F1E1_MAIZE</name>
<dbReference type="EMBL" id="NCVQ01000005">
    <property type="protein sequence ID" value="PWZ26936.1"/>
    <property type="molecule type" value="Genomic_DNA"/>
</dbReference>
<evidence type="ECO:0000313" key="2">
    <source>
        <dbReference type="Proteomes" id="UP000251960"/>
    </source>
</evidence>
<comment type="caution">
    <text evidence="1">The sequence shown here is derived from an EMBL/GenBank/DDBJ whole genome shotgun (WGS) entry which is preliminary data.</text>
</comment>
<reference evidence="1 2" key="1">
    <citation type="journal article" date="2018" name="Nat. Genet.">
        <title>Extensive intraspecific gene order and gene structural variations between Mo17 and other maize genomes.</title>
        <authorList>
            <person name="Sun S."/>
            <person name="Zhou Y."/>
            <person name="Chen J."/>
            <person name="Shi J."/>
            <person name="Zhao H."/>
            <person name="Zhao H."/>
            <person name="Song W."/>
            <person name="Zhang M."/>
            <person name="Cui Y."/>
            <person name="Dong X."/>
            <person name="Liu H."/>
            <person name="Ma X."/>
            <person name="Jiao Y."/>
            <person name="Wang B."/>
            <person name="Wei X."/>
            <person name="Stein J.C."/>
            <person name="Glaubitz J.C."/>
            <person name="Lu F."/>
            <person name="Yu G."/>
            <person name="Liang C."/>
            <person name="Fengler K."/>
            <person name="Li B."/>
            <person name="Rafalski A."/>
            <person name="Schnable P.S."/>
            <person name="Ware D.H."/>
            <person name="Buckler E.S."/>
            <person name="Lai J."/>
        </authorList>
    </citation>
    <scope>NUCLEOTIDE SEQUENCE [LARGE SCALE GENOMIC DNA]</scope>
    <source>
        <strain evidence="2">cv. Missouri 17</strain>
        <tissue evidence="1">Seedling</tissue>
    </source>
</reference>
<sequence>MTLRDAYPLLFSISRGKIDPFKRLSQITHGYMT</sequence>
<protein>
    <submittedName>
        <fullName evidence="1">Uncharacterized protein</fullName>
    </submittedName>
</protein>